<dbReference type="Gene3D" id="3.90.550.10">
    <property type="entry name" value="Spore Coat Polysaccharide Biosynthesis Protein SpsA, Chain A"/>
    <property type="match status" value="1"/>
</dbReference>
<keyword evidence="8 12" id="KW-0479">Metal-binding</keyword>
<dbReference type="Pfam" id="PF00483">
    <property type="entry name" value="NTP_transferase"/>
    <property type="match status" value="1"/>
</dbReference>
<dbReference type="GO" id="GO:0046872">
    <property type="term" value="F:metal ion binding"/>
    <property type="evidence" value="ECO:0007669"/>
    <property type="project" value="UniProtKB-KW"/>
</dbReference>
<evidence type="ECO:0000256" key="8">
    <source>
        <dbReference type="ARBA" id="ARBA00022723"/>
    </source>
</evidence>
<evidence type="ECO:0000313" key="15">
    <source>
        <dbReference type="Proteomes" id="UP000316331"/>
    </source>
</evidence>
<organism evidence="14 15">
    <name type="scientific">Nocardia bhagyanarayanae</name>
    <dbReference type="NCBI Taxonomy" id="1215925"/>
    <lineage>
        <taxon>Bacteria</taxon>
        <taxon>Bacillati</taxon>
        <taxon>Actinomycetota</taxon>
        <taxon>Actinomycetes</taxon>
        <taxon>Mycobacteriales</taxon>
        <taxon>Nocardiaceae</taxon>
        <taxon>Nocardia</taxon>
    </lineage>
</organism>
<comment type="catalytic activity">
    <reaction evidence="10 12">
        <text>dTTP + alpha-D-glucose 1-phosphate + H(+) = dTDP-alpha-D-glucose + diphosphate</text>
        <dbReference type="Rhea" id="RHEA:15225"/>
        <dbReference type="ChEBI" id="CHEBI:15378"/>
        <dbReference type="ChEBI" id="CHEBI:33019"/>
        <dbReference type="ChEBI" id="CHEBI:37568"/>
        <dbReference type="ChEBI" id="CHEBI:57477"/>
        <dbReference type="ChEBI" id="CHEBI:58601"/>
        <dbReference type="EC" id="2.7.7.24"/>
    </reaction>
</comment>
<proteinExistence type="inferred from homology"/>
<dbReference type="EC" id="2.7.7.24" evidence="4 12"/>
<dbReference type="AlphaFoldDB" id="A0A543F6F8"/>
<comment type="cofactor">
    <cofactor evidence="1">
        <name>Mg(2+)</name>
        <dbReference type="ChEBI" id="CHEBI:18420"/>
    </cofactor>
</comment>
<evidence type="ECO:0000256" key="10">
    <source>
        <dbReference type="ARBA" id="ARBA00049336"/>
    </source>
</evidence>
<comment type="similarity">
    <text evidence="3 12">Belongs to the glucose-1-phosphate thymidylyltransferase family.</text>
</comment>
<evidence type="ECO:0000256" key="6">
    <source>
        <dbReference type="ARBA" id="ARBA00022679"/>
    </source>
</evidence>
<keyword evidence="7 12" id="KW-0548">Nucleotidyltransferase</keyword>
<dbReference type="GO" id="GO:0000271">
    <property type="term" value="P:polysaccharide biosynthetic process"/>
    <property type="evidence" value="ECO:0007669"/>
    <property type="project" value="UniProtKB-ARBA"/>
</dbReference>
<name>A0A543F6F8_9NOCA</name>
<evidence type="ECO:0000256" key="5">
    <source>
        <dbReference type="ARBA" id="ARBA00017654"/>
    </source>
</evidence>
<dbReference type="PANTHER" id="PTHR43532:SF1">
    <property type="entry name" value="GLUCOSE-1-PHOSPHATE THYMIDYLYLTRANSFERASE 1"/>
    <property type="match status" value="1"/>
</dbReference>
<comment type="pathway">
    <text evidence="2">Carbohydrate biosynthesis; dTDP-L-rhamnose biosynthesis.</text>
</comment>
<dbReference type="NCBIfam" id="TIGR01207">
    <property type="entry name" value="rmlA"/>
    <property type="match status" value="1"/>
</dbReference>
<reference evidence="14 15" key="1">
    <citation type="submission" date="2019-06" db="EMBL/GenBank/DDBJ databases">
        <title>Sequencing the genomes of 1000 actinobacteria strains.</title>
        <authorList>
            <person name="Klenk H.-P."/>
        </authorList>
    </citation>
    <scope>NUCLEOTIDE SEQUENCE [LARGE SCALE GENOMIC DNA]</scope>
    <source>
        <strain evidence="14 15">DSM 103495</strain>
    </source>
</reference>
<gene>
    <name evidence="14" type="ORF">FB390_1019</name>
</gene>
<evidence type="ECO:0000256" key="1">
    <source>
        <dbReference type="ARBA" id="ARBA00001946"/>
    </source>
</evidence>
<evidence type="ECO:0000259" key="13">
    <source>
        <dbReference type="Pfam" id="PF00483"/>
    </source>
</evidence>
<comment type="caution">
    <text evidence="14">The sequence shown here is derived from an EMBL/GenBank/DDBJ whole genome shotgun (WGS) entry which is preliminary data.</text>
</comment>
<evidence type="ECO:0000256" key="4">
    <source>
        <dbReference type="ARBA" id="ARBA00012461"/>
    </source>
</evidence>
<evidence type="ECO:0000256" key="2">
    <source>
        <dbReference type="ARBA" id="ARBA00004781"/>
    </source>
</evidence>
<dbReference type="PANTHER" id="PTHR43532">
    <property type="entry name" value="GLUCOSE-1-PHOSPHATE THYMIDYLYLTRANSFERASE"/>
    <property type="match status" value="1"/>
</dbReference>
<dbReference type="Proteomes" id="UP000316331">
    <property type="component" value="Unassembled WGS sequence"/>
</dbReference>
<dbReference type="GO" id="GO:0019318">
    <property type="term" value="P:hexose metabolic process"/>
    <property type="evidence" value="ECO:0007669"/>
    <property type="project" value="UniProtKB-ARBA"/>
</dbReference>
<evidence type="ECO:0000256" key="12">
    <source>
        <dbReference type="RuleBase" id="RU003706"/>
    </source>
</evidence>
<keyword evidence="15" id="KW-1185">Reference proteome</keyword>
<dbReference type="CDD" id="cd02538">
    <property type="entry name" value="G1P_TT_short"/>
    <property type="match status" value="1"/>
</dbReference>
<comment type="function">
    <text evidence="12">Catalyzes the formation of dTDP-glucose, from dTTP and glucose 1-phosphate, as well as its pyrophosphorolysis.</text>
</comment>
<evidence type="ECO:0000256" key="7">
    <source>
        <dbReference type="ARBA" id="ARBA00022695"/>
    </source>
</evidence>
<keyword evidence="6 12" id="KW-0808">Transferase</keyword>
<dbReference type="InterPro" id="IPR005835">
    <property type="entry name" value="NTP_transferase_dom"/>
</dbReference>
<feature type="domain" description="Nucleotidyl transferase" evidence="13">
    <location>
        <begin position="40"/>
        <end position="272"/>
    </location>
</feature>
<dbReference type="FunFam" id="3.90.550.10:FF:000023">
    <property type="entry name" value="Glucose-1-phosphate thymidylyltransferase"/>
    <property type="match status" value="1"/>
</dbReference>
<dbReference type="InterPro" id="IPR005907">
    <property type="entry name" value="G1P_thy_trans_s"/>
</dbReference>
<dbReference type="EMBL" id="VFPG01000001">
    <property type="protein sequence ID" value="TQM29417.1"/>
    <property type="molecule type" value="Genomic_DNA"/>
</dbReference>
<sequence>MQQQSPAAPGGETFVMNSCTSRNLLESESGRTGRLQGMRGIILAGGTGSRLHPITRGVSKQLVPVYDKPMVYYPLSTLMLAGIKDILVITTPEDAEAFARLLGDGSQFGISISYVVQPEPDGLARAFVLGADHIGGECAALVLGDNIFHGPGLGTSLNRFSGIDGGAVFAYWVSDPTAYGVVEFTEGRAVSIEEKPKVPRSNYAIPGLYFYDNDVVEIARGLRPSARGEYEITDINRAYLEQERLRVDVLARGTAWLDTGTFDSLLDAANYVRTIEERQGLKIGVPEEVAWRMGYIDDEQLRARAEPLVRSGYGAYLLDLLERGRDW</sequence>
<evidence type="ECO:0000256" key="11">
    <source>
        <dbReference type="ARBA" id="ARBA00055050"/>
    </source>
</evidence>
<evidence type="ECO:0000313" key="14">
    <source>
        <dbReference type="EMBL" id="TQM29417.1"/>
    </source>
</evidence>
<evidence type="ECO:0000256" key="9">
    <source>
        <dbReference type="ARBA" id="ARBA00022842"/>
    </source>
</evidence>
<comment type="function">
    <text evidence="11">Catalyzes the conversion of glucose-1-phosphate and dTTP to dTDP-glucose and pyrophosphate. Involved in the biosynthesis of the dTDP-L-rhamnose which is a component of the critical linker, D-N-acetylglucosamine-L-rhamnose disaccharide, which connects the galactan region of arabinogalactan to peptidoglycan via a phosphodiester linkage.</text>
</comment>
<dbReference type="GO" id="GO:0008879">
    <property type="term" value="F:glucose-1-phosphate thymidylyltransferase activity"/>
    <property type="evidence" value="ECO:0007669"/>
    <property type="project" value="UniProtKB-EC"/>
</dbReference>
<evidence type="ECO:0000256" key="3">
    <source>
        <dbReference type="ARBA" id="ARBA00010480"/>
    </source>
</evidence>
<dbReference type="InterPro" id="IPR029044">
    <property type="entry name" value="Nucleotide-diphossugar_trans"/>
</dbReference>
<accession>A0A543F6F8</accession>
<keyword evidence="9 12" id="KW-0460">Magnesium</keyword>
<dbReference type="SUPFAM" id="SSF53448">
    <property type="entry name" value="Nucleotide-diphospho-sugar transferases"/>
    <property type="match status" value="1"/>
</dbReference>
<protein>
    <recommendedName>
        <fullName evidence="5 12">Glucose-1-phosphate thymidylyltransferase</fullName>
        <ecNumber evidence="4 12">2.7.7.24</ecNumber>
    </recommendedName>
</protein>